<organism evidence="1 2">
    <name type="scientific">Rhodococcus oxybenzonivorans</name>
    <dbReference type="NCBI Taxonomy" id="1990687"/>
    <lineage>
        <taxon>Bacteria</taxon>
        <taxon>Bacillati</taxon>
        <taxon>Actinomycetota</taxon>
        <taxon>Actinomycetes</taxon>
        <taxon>Mycobacteriales</taxon>
        <taxon>Nocardiaceae</taxon>
        <taxon>Rhodococcus</taxon>
    </lineage>
</organism>
<proteinExistence type="predicted"/>
<keyword evidence="2" id="KW-1185">Reference proteome</keyword>
<dbReference type="KEGG" id="roz:CBI38_36205"/>
<keyword evidence="1" id="KW-0614">Plasmid</keyword>
<protein>
    <submittedName>
        <fullName evidence="1">Uncharacterized protein</fullName>
    </submittedName>
</protein>
<gene>
    <name evidence="1" type="ORF">CBI38_36205</name>
</gene>
<dbReference type="EMBL" id="CP021356">
    <property type="protein sequence ID" value="AWK76843.1"/>
    <property type="molecule type" value="Genomic_DNA"/>
</dbReference>
<evidence type="ECO:0000313" key="2">
    <source>
        <dbReference type="Proteomes" id="UP000245711"/>
    </source>
</evidence>
<dbReference type="Proteomes" id="UP000245711">
    <property type="component" value="Plasmid pRB29"/>
</dbReference>
<sequence>MGPAEYLSPVSCARSLLKWSTSSTRCFGFVAKIKVFEPMLRMRCRCGDRCRLHEPHSQLPSLVVTARASARLVELHKFEARARVRKGLTVAVGIVTSASASVQDMPHRRLQ</sequence>
<evidence type="ECO:0000313" key="1">
    <source>
        <dbReference type="EMBL" id="AWK76843.1"/>
    </source>
</evidence>
<accession>A0A2S2C7R7</accession>
<reference evidence="1 2" key="1">
    <citation type="submission" date="2017-05" db="EMBL/GenBank/DDBJ databases">
        <title>Isolation of Rhodococcus sp. S2-17 biodegrading of BP-3.</title>
        <authorList>
            <person name="Lee Y."/>
            <person name="Kim K.H."/>
            <person name="Chun B.H."/>
            <person name="Jung H.S."/>
            <person name="Jeon C.O."/>
        </authorList>
    </citation>
    <scope>NUCLEOTIDE SEQUENCE [LARGE SCALE GENOMIC DNA]</scope>
    <source>
        <strain evidence="1 2">S2-17</strain>
        <plasmid evidence="2">prb29</plasmid>
    </source>
</reference>
<geneLocation type="plasmid" evidence="2">
    <name>prb29</name>
</geneLocation>
<dbReference type="AlphaFoldDB" id="A0A2S2C7R7"/>
<name>A0A2S2C7R7_9NOCA</name>